<organism evidence="1 2">
    <name type="scientific">Nepenthes gracilis</name>
    <name type="common">Slender pitcher plant</name>
    <dbReference type="NCBI Taxonomy" id="150966"/>
    <lineage>
        <taxon>Eukaryota</taxon>
        <taxon>Viridiplantae</taxon>
        <taxon>Streptophyta</taxon>
        <taxon>Embryophyta</taxon>
        <taxon>Tracheophyta</taxon>
        <taxon>Spermatophyta</taxon>
        <taxon>Magnoliopsida</taxon>
        <taxon>eudicotyledons</taxon>
        <taxon>Gunneridae</taxon>
        <taxon>Pentapetalae</taxon>
        <taxon>Caryophyllales</taxon>
        <taxon>Nepenthaceae</taxon>
        <taxon>Nepenthes</taxon>
    </lineage>
</organism>
<gene>
    <name evidence="1" type="ORF">Nepgr_029714</name>
</gene>
<reference evidence="1" key="1">
    <citation type="submission" date="2023-05" db="EMBL/GenBank/DDBJ databases">
        <title>Nepenthes gracilis genome sequencing.</title>
        <authorList>
            <person name="Fukushima K."/>
        </authorList>
    </citation>
    <scope>NUCLEOTIDE SEQUENCE</scope>
    <source>
        <strain evidence="1">SING2019-196</strain>
    </source>
</reference>
<evidence type="ECO:0000313" key="1">
    <source>
        <dbReference type="EMBL" id="GMH27871.1"/>
    </source>
</evidence>
<comment type="caution">
    <text evidence="1">The sequence shown here is derived from an EMBL/GenBank/DDBJ whole genome shotgun (WGS) entry which is preliminary data.</text>
</comment>
<dbReference type="Proteomes" id="UP001279734">
    <property type="component" value="Unassembled WGS sequence"/>
</dbReference>
<evidence type="ECO:0000313" key="2">
    <source>
        <dbReference type="Proteomes" id="UP001279734"/>
    </source>
</evidence>
<protein>
    <submittedName>
        <fullName evidence="1">Uncharacterized protein</fullName>
    </submittedName>
</protein>
<keyword evidence="2" id="KW-1185">Reference proteome</keyword>
<dbReference type="AlphaFoldDB" id="A0AAD3Y5T1"/>
<name>A0AAD3Y5T1_NEPGR</name>
<proteinExistence type="predicted"/>
<accession>A0AAD3Y5T1</accession>
<sequence length="152" mass="16925">MYLDGKLVYRYANEITRMYDISVLSQVINPNSAVEACGSVAFVQSCVKSLCGNAFCLCFERRSCELSVSNSAQSGLERSSFAEDAFVKIEVKILLFGGHDLDVICRVSDDGWKLAEQSRLSAAVVELQWSKFIRNLEDALSAEWRVDHASRA</sequence>
<dbReference type="EMBL" id="BSYO01000033">
    <property type="protein sequence ID" value="GMH27871.1"/>
    <property type="molecule type" value="Genomic_DNA"/>
</dbReference>